<gene>
    <name evidence="1" type="ORF">DFJ75_5050</name>
</gene>
<dbReference type="AlphaFoldDB" id="A0A495IT00"/>
<proteinExistence type="predicted"/>
<reference evidence="1 2" key="1">
    <citation type="submission" date="2018-10" db="EMBL/GenBank/DDBJ databases">
        <title>Sequencing the genomes of 1000 actinobacteria strains.</title>
        <authorList>
            <person name="Klenk H.-P."/>
        </authorList>
    </citation>
    <scope>NUCLEOTIDE SEQUENCE [LARGE SCALE GENOMIC DNA]</scope>
    <source>
        <strain evidence="1 2">DSM 44343</strain>
    </source>
</reference>
<dbReference type="EMBL" id="RBKV01000002">
    <property type="protein sequence ID" value="RKR79905.1"/>
    <property type="molecule type" value="Genomic_DNA"/>
</dbReference>
<protein>
    <submittedName>
        <fullName evidence="1">Uncharacterized protein</fullName>
    </submittedName>
</protein>
<comment type="caution">
    <text evidence="1">The sequence shown here is derived from an EMBL/GenBank/DDBJ whole genome shotgun (WGS) entry which is preliminary data.</text>
</comment>
<sequence>MTETLDPMAETEVDQKQLAEQLLAQAKEQGVELMGPNGLLNQL</sequence>
<organism evidence="1 2">
    <name type="scientific">Williamsia marianensis</name>
    <dbReference type="NCBI Taxonomy" id="85044"/>
    <lineage>
        <taxon>Bacteria</taxon>
        <taxon>Bacillati</taxon>
        <taxon>Actinomycetota</taxon>
        <taxon>Actinomycetes</taxon>
        <taxon>Mycobacteriales</taxon>
        <taxon>Nocardiaceae</taxon>
        <taxon>Williamsia</taxon>
    </lineage>
</organism>
<evidence type="ECO:0000313" key="1">
    <source>
        <dbReference type="EMBL" id="RKR79905.1"/>
    </source>
</evidence>
<accession>A0A495IT00</accession>
<evidence type="ECO:0000313" key="2">
    <source>
        <dbReference type="Proteomes" id="UP000274762"/>
    </source>
</evidence>
<dbReference type="Proteomes" id="UP000274762">
    <property type="component" value="Unassembled WGS sequence"/>
</dbReference>
<name>A0A495IT00_WILMA</name>